<sequence length="348" mass="37687">MGTVANYASLSCRMQLKLPAFRIVCSSEVVISRGQVLELVDKELAKGDDKAALSLVKQWQGKPGGLRCFGAARQVPQRLYTLDELKLNGIQTSSLLSPVDATLGSIERNLQLAAALGGLAVWNVLSEFHNYVVIPGGMSPTHEAGHFLIAYLVGILPKGYTLSSLEALKKEGSLNVQAGTAFVDFEFLEEVAGVMGRGVGLGLPLVIHVPWKLCQTYSCYLIRKNFQEERQMGLTPLKRALVNTGKVSATTLNRFACIALAGVATEYLLYGFAEGGLADIEKLDMLLQSLGFTQKKADSQVRWSVLNTVLLLRRHKLARAKLAEAMSMGKSVGSCLGIIEDTIDVSEI</sequence>
<evidence type="ECO:0008006" key="2">
    <source>
        <dbReference type="Google" id="ProtNLM"/>
    </source>
</evidence>
<name>A0A2N9FD39_FAGSY</name>
<dbReference type="PANTHER" id="PTHR33471:SF1">
    <property type="entry name" value="OS01G0382700 PROTEIN"/>
    <property type="match status" value="1"/>
</dbReference>
<protein>
    <recommendedName>
        <fullName evidence="2">Peptidase M41 domain-containing protein</fullName>
    </recommendedName>
</protein>
<dbReference type="EMBL" id="OIVN01001020">
    <property type="protein sequence ID" value="SPC88806.1"/>
    <property type="molecule type" value="Genomic_DNA"/>
</dbReference>
<dbReference type="PANTHER" id="PTHR33471">
    <property type="entry name" value="ATP-DEPENDENT ZINC METALLOPROTEASE-RELATED"/>
    <property type="match status" value="1"/>
</dbReference>
<accession>A0A2N9FD39</accession>
<proteinExistence type="predicted"/>
<organism evidence="1">
    <name type="scientific">Fagus sylvatica</name>
    <name type="common">Beechnut</name>
    <dbReference type="NCBI Taxonomy" id="28930"/>
    <lineage>
        <taxon>Eukaryota</taxon>
        <taxon>Viridiplantae</taxon>
        <taxon>Streptophyta</taxon>
        <taxon>Embryophyta</taxon>
        <taxon>Tracheophyta</taxon>
        <taxon>Spermatophyta</taxon>
        <taxon>Magnoliopsida</taxon>
        <taxon>eudicotyledons</taxon>
        <taxon>Gunneridae</taxon>
        <taxon>Pentapetalae</taxon>
        <taxon>rosids</taxon>
        <taxon>fabids</taxon>
        <taxon>Fagales</taxon>
        <taxon>Fagaceae</taxon>
        <taxon>Fagus</taxon>
    </lineage>
</organism>
<evidence type="ECO:0000313" key="1">
    <source>
        <dbReference type="EMBL" id="SPC88806.1"/>
    </source>
</evidence>
<dbReference type="AlphaFoldDB" id="A0A2N9FD39"/>
<gene>
    <name evidence="1" type="ORF">FSB_LOCUS16688</name>
</gene>
<reference evidence="1" key="1">
    <citation type="submission" date="2018-02" db="EMBL/GenBank/DDBJ databases">
        <authorList>
            <person name="Cohen D.B."/>
            <person name="Kent A.D."/>
        </authorList>
    </citation>
    <scope>NUCLEOTIDE SEQUENCE</scope>
</reference>